<dbReference type="EMBL" id="BLLK01000047">
    <property type="protein sequence ID" value="GFH54533.1"/>
    <property type="molecule type" value="Genomic_DNA"/>
</dbReference>
<comment type="similarity">
    <text evidence="1">Belongs to the plasmodium circumsporozoite protein family.</text>
</comment>
<feature type="compositionally biased region" description="Polar residues" evidence="7">
    <location>
        <begin position="89"/>
        <end position="98"/>
    </location>
</feature>
<evidence type="ECO:0000256" key="7">
    <source>
        <dbReference type="SAM" id="MobiDB-lite"/>
    </source>
</evidence>
<feature type="chain" id="PRO_5041925052" description="Circumsporozoite protein" evidence="9">
    <location>
        <begin position="23"/>
        <end position="1001"/>
    </location>
</feature>
<feature type="compositionally biased region" description="Polar residues" evidence="7">
    <location>
        <begin position="887"/>
        <end position="897"/>
    </location>
</feature>
<dbReference type="PANTHER" id="PTHR44826:SF3">
    <property type="entry name" value="SPORE COAT PROTEIN SP85"/>
    <property type="match status" value="1"/>
</dbReference>
<evidence type="ECO:0000256" key="2">
    <source>
        <dbReference type="ARBA" id="ARBA00021911"/>
    </source>
</evidence>
<feature type="compositionally biased region" description="Polar residues" evidence="7">
    <location>
        <begin position="763"/>
        <end position="772"/>
    </location>
</feature>
<feature type="region of interest" description="Disordered" evidence="7">
    <location>
        <begin position="699"/>
        <end position="738"/>
    </location>
</feature>
<feature type="region of interest" description="Disordered" evidence="7">
    <location>
        <begin position="887"/>
        <end position="909"/>
    </location>
</feature>
<feature type="compositionally biased region" description="Low complexity" evidence="7">
    <location>
        <begin position="62"/>
        <end position="88"/>
    </location>
</feature>
<evidence type="ECO:0000256" key="5">
    <source>
        <dbReference type="ARBA" id="ARBA00033726"/>
    </source>
</evidence>
<proteinExistence type="inferred from homology"/>
<evidence type="ECO:0000256" key="4">
    <source>
        <dbReference type="ARBA" id="ARBA00022737"/>
    </source>
</evidence>
<accession>A0AAD3CYH4</accession>
<dbReference type="PANTHER" id="PTHR44826">
    <property type="entry name" value="SPORE COAT PROTEIN SP85"/>
    <property type="match status" value="1"/>
</dbReference>
<feature type="signal peptide" evidence="9">
    <location>
        <begin position="1"/>
        <end position="22"/>
    </location>
</feature>
<feature type="compositionally biased region" description="Low complexity" evidence="7">
    <location>
        <begin position="99"/>
        <end position="213"/>
    </location>
</feature>
<dbReference type="AlphaFoldDB" id="A0AAD3CYH4"/>
<organism evidence="10 11">
    <name type="scientific">Chaetoceros tenuissimus</name>
    <dbReference type="NCBI Taxonomy" id="426638"/>
    <lineage>
        <taxon>Eukaryota</taxon>
        <taxon>Sar</taxon>
        <taxon>Stramenopiles</taxon>
        <taxon>Ochrophyta</taxon>
        <taxon>Bacillariophyta</taxon>
        <taxon>Coscinodiscophyceae</taxon>
        <taxon>Chaetocerotophycidae</taxon>
        <taxon>Chaetocerotales</taxon>
        <taxon>Chaetocerotaceae</taxon>
        <taxon>Chaetoceros</taxon>
    </lineage>
</organism>
<feature type="transmembrane region" description="Helical" evidence="8">
    <location>
        <begin position="566"/>
        <end position="585"/>
    </location>
</feature>
<comment type="function">
    <text evidence="5">In the vertebrate host, binds to highly sulfated heparan sulfate proteoglycans (HSPGs) on the surface of host hepatocytes and is required for sporozoite invasion of the host hepatocytes.</text>
</comment>
<feature type="region of interest" description="Disordered" evidence="7">
    <location>
        <begin position="755"/>
        <end position="781"/>
    </location>
</feature>
<keyword evidence="9" id="KW-0732">Signal</keyword>
<dbReference type="InterPro" id="IPR051860">
    <property type="entry name" value="Plasmodium_CSP_Invasion"/>
</dbReference>
<evidence type="ECO:0000256" key="1">
    <source>
        <dbReference type="ARBA" id="ARBA00006241"/>
    </source>
</evidence>
<evidence type="ECO:0000256" key="9">
    <source>
        <dbReference type="SAM" id="SignalP"/>
    </source>
</evidence>
<reference evidence="10 11" key="1">
    <citation type="journal article" date="2021" name="Sci. Rep.">
        <title>The genome of the diatom Chaetoceros tenuissimus carries an ancient integrated fragment of an extant virus.</title>
        <authorList>
            <person name="Hongo Y."/>
            <person name="Kimura K."/>
            <person name="Takaki Y."/>
            <person name="Yoshida Y."/>
            <person name="Baba S."/>
            <person name="Kobayashi G."/>
            <person name="Nagasaki K."/>
            <person name="Hano T."/>
            <person name="Tomaru Y."/>
        </authorList>
    </citation>
    <scope>NUCLEOTIDE SEQUENCE [LARGE SCALE GENOMIC DNA]</scope>
    <source>
        <strain evidence="10 11">NIES-3715</strain>
    </source>
</reference>
<comment type="function">
    <text evidence="6">Essential sporozoite protein. In the mosquito vector, required for sporozoite development in the oocyst, migration through the vector hemolymph and entry into the vector salivary glands. In the vertebrate host, required for sporozoite migration through the host dermis and infection of host hepatocytes. Binds to highly sulfated heparan sulfate proteoglycans (HSPGs) on the surface of host hepatocytes.</text>
</comment>
<gene>
    <name evidence="10" type="ORF">CTEN210_11009</name>
</gene>
<dbReference type="PRINTS" id="PR01217">
    <property type="entry name" value="PRICHEXTENSN"/>
</dbReference>
<keyword evidence="4" id="KW-0677">Repeat</keyword>
<name>A0AAD3CYH4_9STRA</name>
<keyword evidence="3" id="KW-0748">Sporozoite</keyword>
<evidence type="ECO:0000256" key="3">
    <source>
        <dbReference type="ARBA" id="ARBA00022522"/>
    </source>
</evidence>
<feature type="region of interest" description="Disordered" evidence="7">
    <location>
        <begin position="58"/>
        <end position="397"/>
    </location>
</feature>
<keyword evidence="11" id="KW-1185">Reference proteome</keyword>
<keyword evidence="8" id="KW-1133">Transmembrane helix</keyword>
<keyword evidence="8" id="KW-0812">Transmembrane</keyword>
<keyword evidence="8" id="KW-0472">Membrane</keyword>
<feature type="compositionally biased region" description="Low complexity" evidence="7">
    <location>
        <begin position="220"/>
        <end position="242"/>
    </location>
</feature>
<evidence type="ECO:0000256" key="8">
    <source>
        <dbReference type="SAM" id="Phobius"/>
    </source>
</evidence>
<feature type="compositionally biased region" description="Polar residues" evidence="7">
    <location>
        <begin position="699"/>
        <end position="715"/>
    </location>
</feature>
<evidence type="ECO:0000313" key="10">
    <source>
        <dbReference type="EMBL" id="GFH54533.1"/>
    </source>
</evidence>
<comment type="caution">
    <text evidence="10">The sequence shown here is derived from an EMBL/GenBank/DDBJ whole genome shotgun (WGS) entry which is preliminary data.</text>
</comment>
<protein>
    <recommendedName>
        <fullName evidence="2">Circumsporozoite protein</fullName>
    </recommendedName>
</protein>
<sequence>MKISVSILSWIMLANQFASIHGLNNEEVVLIKSKNMKRKHDLRELWEFDQDDLFEEHTTNFPTTSSAPTRSQSPSSVPSVSLFPSSSPTTIPTKVPTASPSLVPSRSPSKLPSSSPTASPSSNPSSKPSLLPSKSPSVSPTSLPSSTPTASPSSNPSSKPSLLPSKSPSVSPTSAPSAKPSSQPSTKPSFSPSTSPSITPSMTPTTNPSSEPSVKPSLQPSSKPSVSPTSSPSTLPSLKPSSEPSPSPSMHPSRSPSVSPTFLPSSSPTASPSSNPSSKPSLLPSKSPSVSPTSLPSSSPTARPSSNPSSKPSLLPSKSPSVSPTSLPSSSPTARPSSNPSSKPSLLPSKSPSASPTSLPSSSPTRKPSQSPSDSPSFNPSSSPSLHPSTLPSLSLVPSSAPTLSIMPSSLPSVSSAPTELRRETAISPFFVELVSVNDLPDVSDESIAQVSEEFLSKYLKQRIDEEYSDEYKFLYVQLYPEGTKKIRRLNVKTSTHVAGKAIFNSHETLSTSEIDQLILDAYSSPDSKREFIDMLRNSGNNLSSVLNVGANELKKQGSLTKMQEIVFIIIGSVAGVAIVVSLFIQHRIKSGSEKRIRAHGLMYVAQVEEEELENLEPQPLKIADDDNAKKRNQLRSKYERKLIKKANEELKEREIAIVPREKSVQFGGTVVYNSDGNINNGDEEDTLFSIEFTNSKESTVSSLGGLNPLNSNSRKSNEKASPPKSINKNEALSPQSAQSDFTFESFDMNNNEPMVGEESTNECDPSSNIEPTTKDNEEIKEVKKKKKKKLFFSKVLKKKQRPNQITAKETENEKIGVKEGCEVDPNTEEEDAPITEEMEDKKCLHLQPTSETFNSPKSFAEVFSNPCSPNNTKVENNEQALITKENSLTEDSSGLENTDLEKSDLDRNPCCSPTNLHWQRANMLTQDTNANTELAPKNVLNENKIDNEIENNDISATVEINEMHSNNENETINKNQECTGDSSKKQEEQSYFTSIFTRHY</sequence>
<feature type="compositionally biased region" description="Polar residues" evidence="7">
    <location>
        <begin position="725"/>
        <end position="738"/>
    </location>
</feature>
<evidence type="ECO:0000313" key="11">
    <source>
        <dbReference type="Proteomes" id="UP001054902"/>
    </source>
</evidence>
<evidence type="ECO:0000256" key="6">
    <source>
        <dbReference type="ARBA" id="ARBA00045806"/>
    </source>
</evidence>
<dbReference type="Proteomes" id="UP001054902">
    <property type="component" value="Unassembled WGS sequence"/>
</dbReference>
<feature type="compositionally biased region" description="Low complexity" evidence="7">
    <location>
        <begin position="250"/>
        <end position="397"/>
    </location>
</feature>